<sequence length="104" mass="11237">MSGYWRRMKFSTGEERGALTVYAPRGCPQEGQRIRPPVSVSGRPEDWASVLLCLAASQPGENRGLVYPGPAETVPPGPGLLPAYRGPEIRQPGWQRHRAGGGVV</sequence>
<accession>A0AAD7TBF7</accession>
<gene>
    <name evidence="1" type="ORF">AAFF_G00227220</name>
</gene>
<dbReference type="EMBL" id="JAINUG010000003">
    <property type="protein sequence ID" value="KAJ8417879.1"/>
    <property type="molecule type" value="Genomic_DNA"/>
</dbReference>
<keyword evidence="2" id="KW-1185">Reference proteome</keyword>
<reference evidence="1" key="1">
    <citation type="journal article" date="2023" name="Science">
        <title>Genome structures resolve the early diversification of teleost fishes.</title>
        <authorList>
            <person name="Parey E."/>
            <person name="Louis A."/>
            <person name="Montfort J."/>
            <person name="Bouchez O."/>
            <person name="Roques C."/>
            <person name="Iampietro C."/>
            <person name="Lluch J."/>
            <person name="Castinel A."/>
            <person name="Donnadieu C."/>
            <person name="Desvignes T."/>
            <person name="Floi Bucao C."/>
            <person name="Jouanno E."/>
            <person name="Wen M."/>
            <person name="Mejri S."/>
            <person name="Dirks R."/>
            <person name="Jansen H."/>
            <person name="Henkel C."/>
            <person name="Chen W.J."/>
            <person name="Zahm M."/>
            <person name="Cabau C."/>
            <person name="Klopp C."/>
            <person name="Thompson A.W."/>
            <person name="Robinson-Rechavi M."/>
            <person name="Braasch I."/>
            <person name="Lecointre G."/>
            <person name="Bobe J."/>
            <person name="Postlethwait J.H."/>
            <person name="Berthelot C."/>
            <person name="Roest Crollius H."/>
            <person name="Guiguen Y."/>
        </authorList>
    </citation>
    <scope>NUCLEOTIDE SEQUENCE</scope>
    <source>
        <strain evidence="1">NC1722</strain>
    </source>
</reference>
<protein>
    <submittedName>
        <fullName evidence="1">Uncharacterized protein</fullName>
    </submittedName>
</protein>
<name>A0AAD7TBF7_9TELE</name>
<evidence type="ECO:0000313" key="2">
    <source>
        <dbReference type="Proteomes" id="UP001221898"/>
    </source>
</evidence>
<comment type="caution">
    <text evidence="1">The sequence shown here is derived from an EMBL/GenBank/DDBJ whole genome shotgun (WGS) entry which is preliminary data.</text>
</comment>
<dbReference type="AlphaFoldDB" id="A0AAD7TBF7"/>
<evidence type="ECO:0000313" key="1">
    <source>
        <dbReference type="EMBL" id="KAJ8417879.1"/>
    </source>
</evidence>
<organism evidence="1 2">
    <name type="scientific">Aldrovandia affinis</name>
    <dbReference type="NCBI Taxonomy" id="143900"/>
    <lineage>
        <taxon>Eukaryota</taxon>
        <taxon>Metazoa</taxon>
        <taxon>Chordata</taxon>
        <taxon>Craniata</taxon>
        <taxon>Vertebrata</taxon>
        <taxon>Euteleostomi</taxon>
        <taxon>Actinopterygii</taxon>
        <taxon>Neopterygii</taxon>
        <taxon>Teleostei</taxon>
        <taxon>Notacanthiformes</taxon>
        <taxon>Halosauridae</taxon>
        <taxon>Aldrovandia</taxon>
    </lineage>
</organism>
<dbReference type="Proteomes" id="UP001221898">
    <property type="component" value="Unassembled WGS sequence"/>
</dbReference>
<proteinExistence type="predicted"/>